<accession>A0A840CZZ7</accession>
<organism evidence="1 2">
    <name type="scientific">Bacteroides reticulotermitis</name>
    <dbReference type="NCBI Taxonomy" id="1133319"/>
    <lineage>
        <taxon>Bacteria</taxon>
        <taxon>Pseudomonadati</taxon>
        <taxon>Bacteroidota</taxon>
        <taxon>Bacteroidia</taxon>
        <taxon>Bacteroidales</taxon>
        <taxon>Bacteroidaceae</taxon>
        <taxon>Bacteroides</taxon>
    </lineage>
</organism>
<sequence length="162" mass="19231">MKRIFSLSFLFYQFVCVFSQSCINNDSIPMLLEIDKNYKAQKKMMIANSEIFDTLKISSKVIVNFEYPLKDTSSVIEVKSIEIIDLRIYKIKNEKHIFFATYPNKKAMYNNESFVIELVKSKLRYWYRYQPYKLMLGKEFWGNKVALVATFYMIPCKGSIEL</sequence>
<keyword evidence="2" id="KW-1185">Reference proteome</keyword>
<protein>
    <recommendedName>
        <fullName evidence="3">Lipoprotein</fullName>
    </recommendedName>
</protein>
<dbReference type="AlphaFoldDB" id="A0A840CZZ7"/>
<proteinExistence type="predicted"/>
<reference evidence="1" key="1">
    <citation type="submission" date="2020-08" db="EMBL/GenBank/DDBJ databases">
        <title>Genomic Encyclopedia of Type Strains, Phase IV (KMG-IV): sequencing the most valuable type-strain genomes for metagenomic binning, comparative biology and taxonomic classification.</title>
        <authorList>
            <person name="Goeker M."/>
        </authorList>
    </citation>
    <scope>NUCLEOTIDE SEQUENCE [LARGE SCALE GENOMIC DNA]</scope>
    <source>
        <strain evidence="1">DSM 105720</strain>
    </source>
</reference>
<dbReference type="EMBL" id="JACIER010000011">
    <property type="protein sequence ID" value="MBB4044916.1"/>
    <property type="molecule type" value="Genomic_DNA"/>
</dbReference>
<dbReference type="Proteomes" id="UP000560658">
    <property type="component" value="Unassembled WGS sequence"/>
</dbReference>
<evidence type="ECO:0008006" key="3">
    <source>
        <dbReference type="Google" id="ProtNLM"/>
    </source>
</evidence>
<name>A0A840CZZ7_9BACE</name>
<evidence type="ECO:0000313" key="1">
    <source>
        <dbReference type="EMBL" id="MBB4044916.1"/>
    </source>
</evidence>
<dbReference type="RefSeq" id="WP_148298256.1">
    <property type="nucleotide sequence ID" value="NZ_JACIER010000011.1"/>
</dbReference>
<comment type="caution">
    <text evidence="1">The sequence shown here is derived from an EMBL/GenBank/DDBJ whole genome shotgun (WGS) entry which is preliminary data.</text>
</comment>
<gene>
    <name evidence="1" type="ORF">GGR06_002718</name>
</gene>
<dbReference type="PROSITE" id="PS51257">
    <property type="entry name" value="PROKAR_LIPOPROTEIN"/>
    <property type="match status" value="1"/>
</dbReference>
<evidence type="ECO:0000313" key="2">
    <source>
        <dbReference type="Proteomes" id="UP000560658"/>
    </source>
</evidence>